<dbReference type="InterPro" id="IPR001387">
    <property type="entry name" value="Cro/C1-type_HTH"/>
</dbReference>
<sequence>MKTEPRTYIPRSLAPDLAARACVRRKALRKSISEMAALVNVTPPTIARWESGDLPDSMTPTRVAAWEAALQVPAGWLLSPDGKPLSDPVVMESPPMSLTVSVQSDRVPIPVVAGRALGLRACTRRRNLGLSRAQISERSGISVPTLLKWEKGELPRSIHSDRLCAWEMALALPAGWLLAPDGEEPTVPALKRQRVTIVADTISDAIRRVATCLATRGRNLAFPDQPIEAGAQRDADLFACRYGVKGAEGTTLNELAAPLGITRERVRQIIEKLIERSSQFEFDIPVLDTLQLVCASHLPCPVSLLNNQVRTQLGEHLTFEDACVFANDLLGKRIVRMSEPVTQPGGSRIDSWAYGLSEDDVVQIEDVKAVRSVAYAMIRSCGVAHLPTVAGTAPLTHGRGCTSPANMLQSVTGFEWLDADRSWFWFGPEKPGHNIILSVVRKVFTVARGRVDIADLLAAIIRFRSRAATAEFDRDRTLMLIPPIHIARAVLERLTWLHVVQHDDYRVSAPLNPAVELSETELRLVAALEARDGVASRFELRSALPDIKLITFSAALMTTPVVRLVSHGIYAIIGRPIDPTAFVRATSPRGGMPNRIEVRRNSDGSVSFPYIVTEFAVESKVCLIPAAAVPHVPEGEYLVCDSALTADCVNRSSGATVLNRLVQAMLEQGYDAGDVVRITIHPESRIIELAPDNPMMAA</sequence>
<dbReference type="GO" id="GO:0003677">
    <property type="term" value="F:DNA binding"/>
    <property type="evidence" value="ECO:0007669"/>
    <property type="project" value="InterPro"/>
</dbReference>
<dbReference type="InterPro" id="IPR036388">
    <property type="entry name" value="WH-like_DNA-bd_sf"/>
</dbReference>
<accession>A0AAX2R8W7</accession>
<dbReference type="Pfam" id="PF01381">
    <property type="entry name" value="HTH_3"/>
    <property type="match status" value="2"/>
</dbReference>
<dbReference type="InterPro" id="IPR010982">
    <property type="entry name" value="Lambda_DNA-bd_dom_sf"/>
</dbReference>
<dbReference type="Proteomes" id="UP000298234">
    <property type="component" value="Unassembled WGS sequence"/>
</dbReference>
<dbReference type="AlphaFoldDB" id="A0AAX2R8W7"/>
<dbReference type="CDD" id="cd00093">
    <property type="entry name" value="HTH_XRE"/>
    <property type="match status" value="2"/>
</dbReference>
<organism evidence="2 3">
    <name type="scientific">Burkholderia cepacia</name>
    <name type="common">Pseudomonas cepacia</name>
    <dbReference type="NCBI Taxonomy" id="292"/>
    <lineage>
        <taxon>Bacteria</taxon>
        <taxon>Pseudomonadati</taxon>
        <taxon>Pseudomonadota</taxon>
        <taxon>Betaproteobacteria</taxon>
        <taxon>Burkholderiales</taxon>
        <taxon>Burkholderiaceae</taxon>
        <taxon>Burkholderia</taxon>
        <taxon>Burkholderia cepacia complex</taxon>
    </lineage>
</organism>
<feature type="domain" description="HTH cro/C1-type" evidence="1">
    <location>
        <begin position="25"/>
        <end position="52"/>
    </location>
</feature>
<dbReference type="InterPro" id="IPR007630">
    <property type="entry name" value="RNA_pol_sigma70_r4"/>
</dbReference>
<dbReference type="SUPFAM" id="SSF47413">
    <property type="entry name" value="lambda repressor-like DNA-binding domains"/>
    <property type="match status" value="2"/>
</dbReference>
<name>A0AAX2R8W7_BURCE</name>
<dbReference type="EMBL" id="SNSQ01000134">
    <property type="protein sequence ID" value="TEU31147.1"/>
    <property type="molecule type" value="Genomic_DNA"/>
</dbReference>
<protein>
    <submittedName>
        <fullName evidence="2">Helix-turn-helix domain-containing protein</fullName>
    </submittedName>
</protein>
<dbReference type="SMART" id="SM00530">
    <property type="entry name" value="HTH_XRE"/>
    <property type="match status" value="2"/>
</dbReference>
<proteinExistence type="predicted"/>
<dbReference type="GO" id="GO:0006352">
    <property type="term" value="P:DNA-templated transcription initiation"/>
    <property type="evidence" value="ECO:0007669"/>
    <property type="project" value="InterPro"/>
</dbReference>
<feature type="domain" description="HTH cro/C1-type" evidence="1">
    <location>
        <begin position="125"/>
        <end position="153"/>
    </location>
</feature>
<dbReference type="Pfam" id="PF04545">
    <property type="entry name" value="Sigma70_r4"/>
    <property type="match status" value="1"/>
</dbReference>
<dbReference type="SUPFAM" id="SSF88659">
    <property type="entry name" value="Sigma3 and sigma4 domains of RNA polymerase sigma factors"/>
    <property type="match status" value="1"/>
</dbReference>
<dbReference type="Gene3D" id="1.10.260.40">
    <property type="entry name" value="lambda repressor-like DNA-binding domains"/>
    <property type="match status" value="2"/>
</dbReference>
<gene>
    <name evidence="2" type="ORF">E3D37_45460</name>
</gene>
<dbReference type="Gene3D" id="1.10.10.10">
    <property type="entry name" value="Winged helix-like DNA-binding domain superfamily/Winged helix DNA-binding domain"/>
    <property type="match status" value="1"/>
</dbReference>
<dbReference type="InterPro" id="IPR013324">
    <property type="entry name" value="RNA_pol_sigma_r3/r4-like"/>
</dbReference>
<dbReference type="GO" id="GO:0003700">
    <property type="term" value="F:DNA-binding transcription factor activity"/>
    <property type="evidence" value="ECO:0007669"/>
    <property type="project" value="InterPro"/>
</dbReference>
<evidence type="ECO:0000259" key="1">
    <source>
        <dbReference type="PROSITE" id="PS50943"/>
    </source>
</evidence>
<evidence type="ECO:0000313" key="2">
    <source>
        <dbReference type="EMBL" id="TEU31147.1"/>
    </source>
</evidence>
<dbReference type="RefSeq" id="WP_134319762.1">
    <property type="nucleotide sequence ID" value="NZ_CADEVB010000002.1"/>
</dbReference>
<comment type="caution">
    <text evidence="2">The sequence shown here is derived from an EMBL/GenBank/DDBJ whole genome shotgun (WGS) entry which is preliminary data.</text>
</comment>
<dbReference type="PROSITE" id="PS50943">
    <property type="entry name" value="HTH_CROC1"/>
    <property type="match status" value="2"/>
</dbReference>
<reference evidence="2 3" key="1">
    <citation type="submission" date="2019-03" db="EMBL/GenBank/DDBJ databases">
        <title>Burkholderia cepacia outbreak.</title>
        <authorList>
            <person name="Farzana R."/>
            <person name="Walsh T.R."/>
        </authorList>
    </citation>
    <scope>NUCLEOTIDE SEQUENCE [LARGE SCALE GENOMIC DNA]</scope>
    <source>
        <strain evidence="3">d13</strain>
    </source>
</reference>
<evidence type="ECO:0000313" key="3">
    <source>
        <dbReference type="Proteomes" id="UP000298234"/>
    </source>
</evidence>